<feature type="region of interest" description="Disordered" evidence="1">
    <location>
        <begin position="62"/>
        <end position="102"/>
    </location>
</feature>
<gene>
    <name evidence="2" type="ORF">WJX74_002384</name>
</gene>
<feature type="compositionally biased region" description="Basic and acidic residues" evidence="1">
    <location>
        <begin position="66"/>
        <end position="102"/>
    </location>
</feature>
<evidence type="ECO:0000256" key="1">
    <source>
        <dbReference type="SAM" id="MobiDB-lite"/>
    </source>
</evidence>
<protein>
    <submittedName>
        <fullName evidence="2">Uncharacterized protein</fullName>
    </submittedName>
</protein>
<sequence length="253" mass="27173">MASRNCQRVARLSQRFLSHSARSSLPCCQAAVCPQTVPGTDLTACASNAAYEVWSRGFAAGASPPKVDKPSGEEIGHDSPYDKPKAGKEAEGNPKEIPWDPEHVNIGNECDKILLHSAEMDGIPGILKEIETHGMTFNDNNIATAFEQLSLQKGSLSEDEMKNQVFETAGFKHLVNMATEETDNFNPRQLADIVASLGKLRFQDAGLLGNLIARTARKVGEMDAEHLSKLSDGIAGSTAAGLSDLYKSISSKS</sequence>
<evidence type="ECO:0000313" key="3">
    <source>
        <dbReference type="Proteomes" id="UP001438707"/>
    </source>
</evidence>
<dbReference type="Proteomes" id="UP001438707">
    <property type="component" value="Unassembled WGS sequence"/>
</dbReference>
<dbReference type="AlphaFoldDB" id="A0AAW1SAG2"/>
<comment type="caution">
    <text evidence="2">The sequence shown here is derived from an EMBL/GenBank/DDBJ whole genome shotgun (WGS) entry which is preliminary data.</text>
</comment>
<accession>A0AAW1SAG2</accession>
<organism evidence="2 3">
    <name type="scientific">Apatococcus lobatus</name>
    <dbReference type="NCBI Taxonomy" id="904363"/>
    <lineage>
        <taxon>Eukaryota</taxon>
        <taxon>Viridiplantae</taxon>
        <taxon>Chlorophyta</taxon>
        <taxon>core chlorophytes</taxon>
        <taxon>Trebouxiophyceae</taxon>
        <taxon>Chlorellales</taxon>
        <taxon>Chlorellaceae</taxon>
        <taxon>Apatococcus</taxon>
    </lineage>
</organism>
<reference evidence="2 3" key="1">
    <citation type="journal article" date="2024" name="Nat. Commun.">
        <title>Phylogenomics reveals the evolutionary origins of lichenization in chlorophyte algae.</title>
        <authorList>
            <person name="Puginier C."/>
            <person name="Libourel C."/>
            <person name="Otte J."/>
            <person name="Skaloud P."/>
            <person name="Haon M."/>
            <person name="Grisel S."/>
            <person name="Petersen M."/>
            <person name="Berrin J.G."/>
            <person name="Delaux P.M."/>
            <person name="Dal Grande F."/>
            <person name="Keller J."/>
        </authorList>
    </citation>
    <scope>NUCLEOTIDE SEQUENCE [LARGE SCALE GENOMIC DNA]</scope>
    <source>
        <strain evidence="2 3">SAG 2145</strain>
    </source>
</reference>
<dbReference type="EMBL" id="JALJOS010000002">
    <property type="protein sequence ID" value="KAK9842781.1"/>
    <property type="molecule type" value="Genomic_DNA"/>
</dbReference>
<name>A0AAW1SAG2_9CHLO</name>
<keyword evidence="3" id="KW-1185">Reference proteome</keyword>
<proteinExistence type="predicted"/>
<evidence type="ECO:0000313" key="2">
    <source>
        <dbReference type="EMBL" id="KAK9842781.1"/>
    </source>
</evidence>